<name>A0ABQ4YGS7_9ASTR</name>
<dbReference type="EMBL" id="BQNB010010392">
    <property type="protein sequence ID" value="GJS76667.1"/>
    <property type="molecule type" value="Genomic_DNA"/>
</dbReference>
<keyword evidence="2" id="KW-1185">Reference proteome</keyword>
<evidence type="ECO:0000313" key="2">
    <source>
        <dbReference type="Proteomes" id="UP001151760"/>
    </source>
</evidence>
<protein>
    <recommendedName>
        <fullName evidence="3">Reverse transcriptase Ty1/copia-type domain-containing protein</fullName>
    </recommendedName>
</protein>
<dbReference type="CDD" id="cd09272">
    <property type="entry name" value="RNase_HI_RT_Ty1"/>
    <property type="match status" value="1"/>
</dbReference>
<evidence type="ECO:0008006" key="3">
    <source>
        <dbReference type="Google" id="ProtNLM"/>
    </source>
</evidence>
<dbReference type="Proteomes" id="UP001151760">
    <property type="component" value="Unassembled WGS sequence"/>
</dbReference>
<evidence type="ECO:0000313" key="1">
    <source>
        <dbReference type="EMBL" id="GJS76667.1"/>
    </source>
</evidence>
<gene>
    <name evidence="1" type="ORF">Tco_0726548</name>
</gene>
<dbReference type="PANTHER" id="PTHR11439">
    <property type="entry name" value="GAG-POL-RELATED RETROTRANSPOSON"/>
    <property type="match status" value="1"/>
</dbReference>
<reference evidence="1" key="2">
    <citation type="submission" date="2022-01" db="EMBL/GenBank/DDBJ databases">
        <authorList>
            <person name="Yamashiro T."/>
            <person name="Shiraishi A."/>
            <person name="Satake H."/>
            <person name="Nakayama K."/>
        </authorList>
    </citation>
    <scope>NUCLEOTIDE SEQUENCE</scope>
</reference>
<comment type="caution">
    <text evidence="1">The sequence shown here is derived from an EMBL/GenBank/DDBJ whole genome shotgun (WGS) entry which is preliminary data.</text>
</comment>
<proteinExistence type="predicted"/>
<organism evidence="1 2">
    <name type="scientific">Tanacetum coccineum</name>
    <dbReference type="NCBI Taxonomy" id="301880"/>
    <lineage>
        <taxon>Eukaryota</taxon>
        <taxon>Viridiplantae</taxon>
        <taxon>Streptophyta</taxon>
        <taxon>Embryophyta</taxon>
        <taxon>Tracheophyta</taxon>
        <taxon>Spermatophyta</taxon>
        <taxon>Magnoliopsida</taxon>
        <taxon>eudicotyledons</taxon>
        <taxon>Gunneridae</taxon>
        <taxon>Pentapetalae</taxon>
        <taxon>asterids</taxon>
        <taxon>campanulids</taxon>
        <taxon>Asterales</taxon>
        <taxon>Asteraceae</taxon>
        <taxon>Asteroideae</taxon>
        <taxon>Anthemideae</taxon>
        <taxon>Anthemidinae</taxon>
        <taxon>Tanacetum</taxon>
    </lineage>
</organism>
<sequence>MLSTDSVNTLMVDKSKLDKDLQGKPVEPTHYRGMIDSLMYLTAIKRIFQYLKGTIDKGLWYSKDSSNTLTAYADANHVGCQDTRQSTSGFVLKSFGCDHNKTDYGFKFNKIPLYCDNKSAIALCCNNVQYSRSKHIDVRYHFIKDLVKVAYDRYAVWGVTHWGLKRQRFYGFASNMVSKHDVYSTKKIIAVTHVKVIKWYDYGHLEEIEVRREDQKLYKFKEGDFLRLNLRDIEGMLLLLMFTKRVVILKRVKDLQLGVESYQKKLNITRPETFMSDISKRTPYTAYNNPQDIIYLDKYKRNRLMYSDELYKFYDVTLTFVRTVLHDITSNPRMDYLPKRRWSNLDRKRYMYSFPRSIQNQRDLPRDILLVRIEVLSRHEPSDAMRNPPQPLKKDSILQAGNHVKEILLKLNLPDHRSILMDSKIYVKTNVEVPGSNTLKDS</sequence>
<dbReference type="PANTHER" id="PTHR11439:SF483">
    <property type="entry name" value="PEPTIDE SYNTHASE GLIP-LIKE, PUTATIVE (AFU_ORTHOLOGUE AFUA_3G12920)-RELATED"/>
    <property type="match status" value="1"/>
</dbReference>
<reference evidence="1" key="1">
    <citation type="journal article" date="2022" name="Int. J. Mol. Sci.">
        <title>Draft Genome of Tanacetum Coccineum: Genomic Comparison of Closely Related Tanacetum-Family Plants.</title>
        <authorList>
            <person name="Yamashiro T."/>
            <person name="Shiraishi A."/>
            <person name="Nakayama K."/>
            <person name="Satake H."/>
        </authorList>
    </citation>
    <scope>NUCLEOTIDE SEQUENCE</scope>
</reference>
<accession>A0ABQ4YGS7</accession>